<dbReference type="EMBL" id="CP019288">
    <property type="protein sequence ID" value="QHI38573.1"/>
    <property type="molecule type" value="Genomic_DNA"/>
</dbReference>
<gene>
    <name evidence="1" type="ORF">IMCC3317_39670</name>
</gene>
<dbReference type="KEGG" id="kan:IMCC3317_39670"/>
<sequence length="153" mass="17607">MYRKIIILIATALFVTNCGQKVYTPLTAEATVLNEQKNKTLEVRSVGYGNSENEAIGDAERKVFELIFFRGIPNTSIEKPMVGANENSLMSQHKAYFDSFFKDRYRSFVMSSYVSSPYKRRDKVFTGTNDIKINILSLKRDLEERKVIRKFGL</sequence>
<name>A0A7L4ZPD0_9FLAO</name>
<evidence type="ECO:0000313" key="1">
    <source>
        <dbReference type="EMBL" id="QHI38573.1"/>
    </source>
</evidence>
<accession>A0A7L4ZPD0</accession>
<protein>
    <submittedName>
        <fullName evidence="1">Uncharacterized protein</fullName>
    </submittedName>
</protein>
<dbReference type="Proteomes" id="UP000464657">
    <property type="component" value="Chromosome"/>
</dbReference>
<dbReference type="OrthoDB" id="1263561at2"/>
<proteinExistence type="predicted"/>
<organism evidence="1 2">
    <name type="scientific">Kordia antarctica</name>
    <dbReference type="NCBI Taxonomy" id="1218801"/>
    <lineage>
        <taxon>Bacteria</taxon>
        <taxon>Pseudomonadati</taxon>
        <taxon>Bacteroidota</taxon>
        <taxon>Flavobacteriia</taxon>
        <taxon>Flavobacteriales</taxon>
        <taxon>Flavobacteriaceae</taxon>
        <taxon>Kordia</taxon>
    </lineage>
</organism>
<keyword evidence="2" id="KW-1185">Reference proteome</keyword>
<dbReference type="RefSeq" id="WP_160131117.1">
    <property type="nucleotide sequence ID" value="NZ_CP019288.1"/>
</dbReference>
<reference evidence="1 2" key="1">
    <citation type="journal article" date="2013" name="Int. J. Syst. Evol. Microbiol.">
        <title>Kordia antarctica sp. nov., isolated from Antarctic seawater.</title>
        <authorList>
            <person name="Baek K."/>
            <person name="Choi A."/>
            <person name="Kang I."/>
            <person name="Lee K."/>
            <person name="Cho J.C."/>
        </authorList>
    </citation>
    <scope>NUCLEOTIDE SEQUENCE [LARGE SCALE GENOMIC DNA]</scope>
    <source>
        <strain evidence="1 2">IMCC3317</strain>
    </source>
</reference>
<evidence type="ECO:0000313" key="2">
    <source>
        <dbReference type="Proteomes" id="UP000464657"/>
    </source>
</evidence>
<dbReference type="AlphaFoldDB" id="A0A7L4ZPD0"/>